<reference evidence="2" key="1">
    <citation type="submission" date="2023-06" db="EMBL/GenBank/DDBJ databases">
        <title>Genome-scale phylogeny and comparative genomics of the fungal order Sordariales.</title>
        <authorList>
            <consortium name="Lawrence Berkeley National Laboratory"/>
            <person name="Hensen N."/>
            <person name="Bonometti L."/>
            <person name="Westerberg I."/>
            <person name="Brannstrom I.O."/>
            <person name="Guillou S."/>
            <person name="Cros-Aarteil S."/>
            <person name="Calhoun S."/>
            <person name="Haridas S."/>
            <person name="Kuo A."/>
            <person name="Mondo S."/>
            <person name="Pangilinan J."/>
            <person name="Riley R."/>
            <person name="Labutti K."/>
            <person name="Andreopoulos B."/>
            <person name="Lipzen A."/>
            <person name="Chen C."/>
            <person name="Yanf M."/>
            <person name="Daum C."/>
            <person name="Ng V."/>
            <person name="Clum A."/>
            <person name="Steindorff A."/>
            <person name="Ohm R."/>
            <person name="Martin F."/>
            <person name="Silar P."/>
            <person name="Natvig D."/>
            <person name="Lalanne C."/>
            <person name="Gautier V."/>
            <person name="Ament-Velasquez S.L."/>
            <person name="Kruys A."/>
            <person name="Hutchinson M.I."/>
            <person name="Powell A.J."/>
            <person name="Barry K."/>
            <person name="Miller A.N."/>
            <person name="Grigoriev I.V."/>
            <person name="Debuchy R."/>
            <person name="Gladieux P."/>
            <person name="Thoren M.H."/>
            <person name="Johannesson H."/>
        </authorList>
    </citation>
    <scope>NUCLEOTIDE SEQUENCE</scope>
    <source>
        <strain evidence="2">SMH4607-1</strain>
    </source>
</reference>
<accession>A0AA40E295</accession>
<dbReference type="Proteomes" id="UP001172102">
    <property type="component" value="Unassembled WGS sequence"/>
</dbReference>
<sequence length="165" mass="17771">MGLGVSWVSMRTLQSLAQGGVVVLVLLLLLVSCFLHSLRPLMSPGTSGTQLSADSEAYPLMQDAGRSLTRSKPENLSCCDADVPELSQRQWATFASTASSSSPCGRPFAAADAPETRMVATCISTKSHIDQWRALLVLACQIRCQSLAHRIETCNMHVGRAIDHL</sequence>
<protein>
    <submittedName>
        <fullName evidence="2">Uncharacterized protein</fullName>
    </submittedName>
</protein>
<evidence type="ECO:0000313" key="3">
    <source>
        <dbReference type="Proteomes" id="UP001172102"/>
    </source>
</evidence>
<feature type="transmembrane region" description="Helical" evidence="1">
    <location>
        <begin position="16"/>
        <end position="35"/>
    </location>
</feature>
<evidence type="ECO:0000313" key="2">
    <source>
        <dbReference type="EMBL" id="KAK0719988.1"/>
    </source>
</evidence>
<evidence type="ECO:0000256" key="1">
    <source>
        <dbReference type="SAM" id="Phobius"/>
    </source>
</evidence>
<comment type="caution">
    <text evidence="2">The sequence shown here is derived from an EMBL/GenBank/DDBJ whole genome shotgun (WGS) entry which is preliminary data.</text>
</comment>
<gene>
    <name evidence="2" type="ORF">B0H67DRAFT_172774</name>
</gene>
<dbReference type="AlphaFoldDB" id="A0AA40E295"/>
<keyword evidence="1" id="KW-0812">Transmembrane</keyword>
<proteinExistence type="predicted"/>
<organism evidence="2 3">
    <name type="scientific">Lasiosphaeris hirsuta</name>
    <dbReference type="NCBI Taxonomy" id="260670"/>
    <lineage>
        <taxon>Eukaryota</taxon>
        <taxon>Fungi</taxon>
        <taxon>Dikarya</taxon>
        <taxon>Ascomycota</taxon>
        <taxon>Pezizomycotina</taxon>
        <taxon>Sordariomycetes</taxon>
        <taxon>Sordariomycetidae</taxon>
        <taxon>Sordariales</taxon>
        <taxon>Lasiosphaeriaceae</taxon>
        <taxon>Lasiosphaeris</taxon>
    </lineage>
</organism>
<keyword evidence="1" id="KW-0472">Membrane</keyword>
<dbReference type="EMBL" id="JAUKUA010000003">
    <property type="protein sequence ID" value="KAK0719988.1"/>
    <property type="molecule type" value="Genomic_DNA"/>
</dbReference>
<keyword evidence="1" id="KW-1133">Transmembrane helix</keyword>
<name>A0AA40E295_9PEZI</name>
<keyword evidence="3" id="KW-1185">Reference proteome</keyword>